<protein>
    <submittedName>
        <fullName evidence="3">Uncharacterized protein LOC106974717 isoform X3</fullName>
    </submittedName>
</protein>
<accession>A0ABM3P380</accession>
<name>A0ABM3P380_ACIJB</name>
<organism evidence="2 3">
    <name type="scientific">Acinonyx jubatus</name>
    <name type="common">Cheetah</name>
    <dbReference type="NCBI Taxonomy" id="32536"/>
    <lineage>
        <taxon>Eukaryota</taxon>
        <taxon>Metazoa</taxon>
        <taxon>Chordata</taxon>
        <taxon>Craniata</taxon>
        <taxon>Vertebrata</taxon>
        <taxon>Euteleostomi</taxon>
        <taxon>Mammalia</taxon>
        <taxon>Eutheria</taxon>
        <taxon>Laurasiatheria</taxon>
        <taxon>Carnivora</taxon>
        <taxon>Feliformia</taxon>
        <taxon>Felidae</taxon>
        <taxon>Felinae</taxon>
        <taxon>Acinonyx</taxon>
    </lineage>
</organism>
<gene>
    <name evidence="3" type="primary">LOC106974717</name>
</gene>
<keyword evidence="2" id="KW-1185">Reference proteome</keyword>
<dbReference type="RefSeq" id="XP_053066135.1">
    <property type="nucleotide sequence ID" value="XM_053210160.1"/>
</dbReference>
<evidence type="ECO:0000313" key="3">
    <source>
        <dbReference type="RefSeq" id="XP_053066135.1"/>
    </source>
</evidence>
<evidence type="ECO:0000313" key="2">
    <source>
        <dbReference type="Proteomes" id="UP001652583"/>
    </source>
</evidence>
<evidence type="ECO:0000256" key="1">
    <source>
        <dbReference type="SAM" id="MobiDB-lite"/>
    </source>
</evidence>
<feature type="region of interest" description="Disordered" evidence="1">
    <location>
        <begin position="1"/>
        <end position="23"/>
    </location>
</feature>
<reference evidence="3" key="1">
    <citation type="submission" date="2025-08" db="UniProtKB">
        <authorList>
            <consortium name="RefSeq"/>
        </authorList>
    </citation>
    <scope>IDENTIFICATION</scope>
    <source>
        <tissue evidence="3">Blood</tissue>
    </source>
</reference>
<dbReference type="GeneID" id="106974717"/>
<dbReference type="Proteomes" id="UP001652583">
    <property type="component" value="Chromosome E2"/>
</dbReference>
<sequence>MRALRVRAPKSWAGDPNPEALAPRTRLTEHPGIWGFGTSPKHWFALSAQPPGTALRTEWLRNRKSSRRTMTSQYT</sequence>
<proteinExistence type="predicted"/>